<dbReference type="GeneID" id="92083021"/>
<reference evidence="1 2" key="1">
    <citation type="submission" date="2023-01" db="EMBL/GenBank/DDBJ databases">
        <title>Analysis of 21 Apiospora genomes using comparative genomics revels a genus with tremendous synthesis potential of carbohydrate active enzymes and secondary metabolites.</title>
        <authorList>
            <person name="Sorensen T."/>
        </authorList>
    </citation>
    <scope>NUCLEOTIDE SEQUENCE [LARGE SCALE GENOMIC DNA]</scope>
    <source>
        <strain evidence="1 2">CBS 24483</strain>
    </source>
</reference>
<comment type="caution">
    <text evidence="1">The sequence shown here is derived from an EMBL/GenBank/DDBJ whole genome shotgun (WGS) entry which is preliminary data.</text>
</comment>
<organism evidence="1 2">
    <name type="scientific">Apiospora aurea</name>
    <dbReference type="NCBI Taxonomy" id="335848"/>
    <lineage>
        <taxon>Eukaryota</taxon>
        <taxon>Fungi</taxon>
        <taxon>Dikarya</taxon>
        <taxon>Ascomycota</taxon>
        <taxon>Pezizomycotina</taxon>
        <taxon>Sordariomycetes</taxon>
        <taxon>Xylariomycetidae</taxon>
        <taxon>Amphisphaeriales</taxon>
        <taxon>Apiosporaceae</taxon>
        <taxon>Apiospora</taxon>
    </lineage>
</organism>
<accession>A0ABR1PWG3</accession>
<gene>
    <name evidence="1" type="ORF">PG986_013737</name>
</gene>
<dbReference type="InterPro" id="IPR011009">
    <property type="entry name" value="Kinase-like_dom_sf"/>
</dbReference>
<protein>
    <submittedName>
        <fullName evidence="1">Serine/threonine protein kinase</fullName>
    </submittedName>
</protein>
<proteinExistence type="predicted"/>
<dbReference type="Proteomes" id="UP001391051">
    <property type="component" value="Unassembled WGS sequence"/>
</dbReference>
<keyword evidence="1" id="KW-0418">Kinase</keyword>
<sequence>MTHRRDEPFSFHGIVLPWTDPNYVPRITTGYSTACLVQSFEDGKVYIHKWMVPVRFFLPPEFRASSFHPQQWPGQILPPNILHPAYVLPDEPYFQKIVCAEATPLPPFPQHIQVYSTYIDLRQRAPNGGSLYDLVEKHYLAGRAIPEPFIWHVLHQLSEALLYMYRNRGRGDVPPDPEAGPYPPGQAWQKLFHRNLSLKSIYLHYEPRGPGATPNTGQIRNALPIVRIGDWDHSCMEGDRRPRITAGRFGQDPVEWEDAMAFGQIARSLLMAHVPLWDPVGNPCPTPGQVLVEGQGWDERPDSRQIAFIPQPANFQYTQRLLIMLQPFEIPGIQYTGVPFPGANRFGGPAPAPNPMTGVPHPFPGSTAQPNQAGLPGPVLYETDINYICNYASAGASDGPYARLQNTAALMADGWGDGLAAEAGRWLDAVGA</sequence>
<evidence type="ECO:0000313" key="2">
    <source>
        <dbReference type="Proteomes" id="UP001391051"/>
    </source>
</evidence>
<name>A0ABR1PWG3_9PEZI</name>
<keyword evidence="1" id="KW-0723">Serine/threonine-protein kinase</keyword>
<dbReference type="EMBL" id="JAQQWE010000009">
    <property type="protein sequence ID" value="KAK7941350.1"/>
    <property type="molecule type" value="Genomic_DNA"/>
</dbReference>
<dbReference type="GO" id="GO:0004674">
    <property type="term" value="F:protein serine/threonine kinase activity"/>
    <property type="evidence" value="ECO:0007669"/>
    <property type="project" value="UniProtKB-KW"/>
</dbReference>
<dbReference type="SUPFAM" id="SSF56112">
    <property type="entry name" value="Protein kinase-like (PK-like)"/>
    <property type="match status" value="1"/>
</dbReference>
<keyword evidence="1" id="KW-0808">Transferase</keyword>
<dbReference type="RefSeq" id="XP_066694102.1">
    <property type="nucleotide sequence ID" value="XM_066849959.1"/>
</dbReference>
<evidence type="ECO:0000313" key="1">
    <source>
        <dbReference type="EMBL" id="KAK7941350.1"/>
    </source>
</evidence>
<keyword evidence="2" id="KW-1185">Reference proteome</keyword>